<dbReference type="RefSeq" id="XP_021120267.1">
    <property type="nucleotide sequence ID" value="XM_021264608.1"/>
</dbReference>
<evidence type="ECO:0000259" key="1">
    <source>
        <dbReference type="Pfam" id="PF03399"/>
    </source>
</evidence>
<dbReference type="GeneID" id="101701731"/>
<dbReference type="Pfam" id="PF03399">
    <property type="entry name" value="SAC3_GANP"/>
    <property type="match status" value="1"/>
</dbReference>
<sequence length="406" mass="43471">MPGCELPLGICPDMCPAAERAERERERRLHHLEVAPGCHGGPPRADPQRTVKEYRRPAAGKPPPPPTQLRPPSVLLATVRYLASQVADSAGACRAEVASFVADRLRAVRLDLALQGAGHAEVAVVLEAALATLLAVVARLGPDGARGPVDAVLLQTQVQESFGSLRRCYAKSGGPHPRQATFQGLFLLYNLDRGRCERASSQTGSRGSRKVKKALASSSQLPILSGSTEALCEVLQLPATLRASPALRMALAVDSAFREGNTARLFRLLRTLPYLQSCAVQGHVGHARRLALARLTRALSTPKGQILPLGFMVHLLALDGLHEARDLCQAHRLPLDGEERVVFLRGHYAEEGLPPAGTCHALVGSKLQGRTLEEVVMTEEEDEVVHRPVSPACGGCTSPRGLGQSN</sequence>
<dbReference type="Gene3D" id="1.25.40.990">
    <property type="match status" value="1"/>
</dbReference>
<dbReference type="GO" id="GO:0005634">
    <property type="term" value="C:nucleus"/>
    <property type="evidence" value="ECO:0007669"/>
    <property type="project" value="TreeGrafter"/>
</dbReference>
<dbReference type="PANTHER" id="PTHR12436">
    <property type="entry name" value="80 KDA MCM3-ASSOCIATED PROTEIN"/>
    <property type="match status" value="1"/>
</dbReference>
<name>A0AAX6TD36_HETGA</name>
<dbReference type="GO" id="GO:0005813">
    <property type="term" value="C:centrosome"/>
    <property type="evidence" value="ECO:0007669"/>
    <property type="project" value="TreeGrafter"/>
</dbReference>
<reference evidence="3" key="1">
    <citation type="submission" date="2025-08" db="UniProtKB">
        <authorList>
            <consortium name="RefSeq"/>
        </authorList>
    </citation>
    <scope>IDENTIFICATION</scope>
</reference>
<dbReference type="GO" id="GO:0051225">
    <property type="term" value="P:spindle assembly"/>
    <property type="evidence" value="ECO:0007669"/>
    <property type="project" value="TreeGrafter"/>
</dbReference>
<dbReference type="InterPro" id="IPR045107">
    <property type="entry name" value="SAC3/GANP/THP3"/>
</dbReference>
<evidence type="ECO:0000313" key="3">
    <source>
        <dbReference type="RefSeq" id="XP_021120267.1"/>
    </source>
</evidence>
<gene>
    <name evidence="3" type="primary">Sac3d1</name>
</gene>
<feature type="domain" description="SAC3/GANP/THP3 conserved" evidence="1">
    <location>
        <begin position="14"/>
        <end position="335"/>
    </location>
</feature>
<dbReference type="GO" id="GO:0005819">
    <property type="term" value="C:spindle"/>
    <property type="evidence" value="ECO:0007669"/>
    <property type="project" value="TreeGrafter"/>
</dbReference>
<dbReference type="Proteomes" id="UP000694906">
    <property type="component" value="Unplaced"/>
</dbReference>
<evidence type="ECO:0000313" key="2">
    <source>
        <dbReference type="Proteomes" id="UP000694906"/>
    </source>
</evidence>
<dbReference type="GO" id="GO:0051298">
    <property type="term" value="P:centrosome duplication"/>
    <property type="evidence" value="ECO:0007669"/>
    <property type="project" value="TreeGrafter"/>
</dbReference>
<dbReference type="AlphaFoldDB" id="A0AAX6TD36"/>
<dbReference type="InterPro" id="IPR005062">
    <property type="entry name" value="SAC3/GANP/THP3_conserved"/>
</dbReference>
<organism evidence="2 3">
    <name type="scientific">Heterocephalus glaber</name>
    <name type="common">Naked mole rat</name>
    <dbReference type="NCBI Taxonomy" id="10181"/>
    <lineage>
        <taxon>Eukaryota</taxon>
        <taxon>Metazoa</taxon>
        <taxon>Chordata</taxon>
        <taxon>Craniata</taxon>
        <taxon>Vertebrata</taxon>
        <taxon>Euteleostomi</taxon>
        <taxon>Mammalia</taxon>
        <taxon>Eutheria</taxon>
        <taxon>Euarchontoglires</taxon>
        <taxon>Glires</taxon>
        <taxon>Rodentia</taxon>
        <taxon>Hystricomorpha</taxon>
        <taxon>Bathyergidae</taxon>
        <taxon>Heterocephalus</taxon>
    </lineage>
</organism>
<dbReference type="PANTHER" id="PTHR12436:SF38">
    <property type="entry name" value="SAC3 DOMAIN-CONTAINING PROTEIN 1"/>
    <property type="match status" value="1"/>
</dbReference>
<proteinExistence type="predicted"/>
<protein>
    <submittedName>
        <fullName evidence="3">SAC3 domain-containing protein 1 isoform X1</fullName>
    </submittedName>
</protein>
<dbReference type="CTD" id="29901"/>
<accession>A0AAX6TD36</accession>
<keyword evidence="2" id="KW-1185">Reference proteome</keyword>